<name>A0A7K1TCV7_9BACT</name>
<dbReference type="PANTHER" id="PTHR46211:SF14">
    <property type="entry name" value="GLYCEROPHOSPHODIESTER PHOSPHODIESTERASE"/>
    <property type="match status" value="1"/>
</dbReference>
<accession>A0A7K1TCV7</accession>
<reference evidence="2 3" key="1">
    <citation type="submission" date="2019-12" db="EMBL/GenBank/DDBJ databases">
        <title>Hymenobacter sp. HMF4947 Genome sequencing and assembly.</title>
        <authorList>
            <person name="Kang H."/>
            <person name="Cha I."/>
            <person name="Kim H."/>
            <person name="Joh K."/>
        </authorList>
    </citation>
    <scope>NUCLEOTIDE SEQUENCE [LARGE SCALE GENOMIC DNA]</scope>
    <source>
        <strain evidence="2 3">HMF4947</strain>
    </source>
</reference>
<dbReference type="Gene3D" id="3.20.20.190">
    <property type="entry name" value="Phosphatidylinositol (PI) phosphodiesterase"/>
    <property type="match status" value="1"/>
</dbReference>
<evidence type="ECO:0000259" key="1">
    <source>
        <dbReference type="PROSITE" id="PS51704"/>
    </source>
</evidence>
<dbReference type="EMBL" id="WQKZ01000002">
    <property type="protein sequence ID" value="MVN76244.1"/>
    <property type="molecule type" value="Genomic_DNA"/>
</dbReference>
<keyword evidence="3" id="KW-1185">Reference proteome</keyword>
<dbReference type="PROSITE" id="PS51704">
    <property type="entry name" value="GP_PDE"/>
    <property type="match status" value="1"/>
</dbReference>
<dbReference type="Proteomes" id="UP000441336">
    <property type="component" value="Unassembled WGS sequence"/>
</dbReference>
<dbReference type="GO" id="GO:0006629">
    <property type="term" value="P:lipid metabolic process"/>
    <property type="evidence" value="ECO:0007669"/>
    <property type="project" value="InterPro"/>
</dbReference>
<evidence type="ECO:0000313" key="3">
    <source>
        <dbReference type="Proteomes" id="UP000441336"/>
    </source>
</evidence>
<dbReference type="GO" id="GO:0008081">
    <property type="term" value="F:phosphoric diester hydrolase activity"/>
    <property type="evidence" value="ECO:0007669"/>
    <property type="project" value="InterPro"/>
</dbReference>
<dbReference type="SUPFAM" id="SSF51695">
    <property type="entry name" value="PLC-like phosphodiesterases"/>
    <property type="match status" value="1"/>
</dbReference>
<sequence>MAFPTPPYRPEVHGHRGCRGLFPENTLPAFLHALSLGVDVLELDVVVSADHQVVVSHEPWLSARLGTGPHGEEIDPAHERSFNLYQLPYTTIRRCVVGDKPHPDFPSQQLIASYRPLLNEVIQVVENACQQLGRLPISYSIEVKSEPASDGVFHPSPIPFVELVLAEIYATAILPRTTLLSFDARILQAARLQAPALKLCLLVESDEPFAELLRNLGFVPDALGPAFELLSVEKLRALHTAYPTLRIVPWTVNELLDMTCTIEWGVAGITTDYPDRLLSLLYLMTA</sequence>
<organism evidence="2 3">
    <name type="scientific">Hymenobacter ginkgonis</name>
    <dbReference type="NCBI Taxonomy" id="2682976"/>
    <lineage>
        <taxon>Bacteria</taxon>
        <taxon>Pseudomonadati</taxon>
        <taxon>Bacteroidota</taxon>
        <taxon>Cytophagia</taxon>
        <taxon>Cytophagales</taxon>
        <taxon>Hymenobacteraceae</taxon>
        <taxon>Hymenobacter</taxon>
    </lineage>
</organism>
<dbReference type="Pfam" id="PF03009">
    <property type="entry name" value="GDPD"/>
    <property type="match status" value="1"/>
</dbReference>
<dbReference type="PANTHER" id="PTHR46211">
    <property type="entry name" value="GLYCEROPHOSPHORYL DIESTER PHOSPHODIESTERASE"/>
    <property type="match status" value="1"/>
</dbReference>
<dbReference type="AlphaFoldDB" id="A0A7K1TCV7"/>
<dbReference type="InterPro" id="IPR017946">
    <property type="entry name" value="PLC-like_Pdiesterase_TIM-brl"/>
</dbReference>
<dbReference type="RefSeq" id="WP_157563937.1">
    <property type="nucleotide sequence ID" value="NZ_WQKZ01000002.1"/>
</dbReference>
<feature type="domain" description="GP-PDE" evidence="1">
    <location>
        <begin position="10"/>
        <end position="281"/>
    </location>
</feature>
<evidence type="ECO:0000313" key="2">
    <source>
        <dbReference type="EMBL" id="MVN76244.1"/>
    </source>
</evidence>
<comment type="caution">
    <text evidence="2">The sequence shown here is derived from an EMBL/GenBank/DDBJ whole genome shotgun (WGS) entry which is preliminary data.</text>
</comment>
<protein>
    <submittedName>
        <fullName evidence="2">Glycerophosphodiester phosphodiesterase</fullName>
    </submittedName>
</protein>
<gene>
    <name evidence="2" type="ORF">GO988_07900</name>
</gene>
<dbReference type="InterPro" id="IPR030395">
    <property type="entry name" value="GP_PDE_dom"/>
</dbReference>
<proteinExistence type="predicted"/>